<dbReference type="Proteomes" id="UP000613582">
    <property type="component" value="Unassembled WGS sequence"/>
</dbReference>
<dbReference type="SUPFAM" id="SSF52833">
    <property type="entry name" value="Thioredoxin-like"/>
    <property type="match status" value="1"/>
</dbReference>
<accession>A0A8J2V6R1</accession>
<evidence type="ECO:0000313" key="5">
    <source>
        <dbReference type="EMBL" id="GGC95553.1"/>
    </source>
</evidence>
<dbReference type="PANTHER" id="PTHR13887">
    <property type="entry name" value="GLUTATHIONE S-TRANSFERASE KAPPA"/>
    <property type="match status" value="1"/>
</dbReference>
<evidence type="ECO:0000256" key="2">
    <source>
        <dbReference type="SAM" id="MobiDB-lite"/>
    </source>
</evidence>
<dbReference type="InterPro" id="IPR012336">
    <property type="entry name" value="Thioredoxin-like_fold"/>
</dbReference>
<proteinExistence type="inferred from homology"/>
<feature type="compositionally biased region" description="Acidic residues" evidence="2">
    <location>
        <begin position="254"/>
        <end position="264"/>
    </location>
</feature>
<evidence type="ECO:0000259" key="4">
    <source>
        <dbReference type="Pfam" id="PF13462"/>
    </source>
</evidence>
<organism evidence="5 6">
    <name type="scientific">Aquisalinus flavus</name>
    <dbReference type="NCBI Taxonomy" id="1526572"/>
    <lineage>
        <taxon>Bacteria</taxon>
        <taxon>Pseudomonadati</taxon>
        <taxon>Pseudomonadota</taxon>
        <taxon>Alphaproteobacteria</taxon>
        <taxon>Parvularculales</taxon>
        <taxon>Parvularculaceae</taxon>
        <taxon>Aquisalinus</taxon>
    </lineage>
</organism>
<feature type="chain" id="PRO_5035262408" description="Thioredoxin-like fold domain-containing protein" evidence="3">
    <location>
        <begin position="35"/>
        <end position="291"/>
    </location>
</feature>
<keyword evidence="6" id="KW-1185">Reference proteome</keyword>
<feature type="domain" description="Thioredoxin-like fold" evidence="4">
    <location>
        <begin position="74"/>
        <end position="243"/>
    </location>
</feature>
<protein>
    <recommendedName>
        <fullName evidence="4">Thioredoxin-like fold domain-containing protein</fullName>
    </recommendedName>
</protein>
<feature type="signal peptide" evidence="3">
    <location>
        <begin position="1"/>
        <end position="34"/>
    </location>
</feature>
<dbReference type="Pfam" id="PF13462">
    <property type="entry name" value="Thioredoxin_4"/>
    <property type="match status" value="1"/>
</dbReference>
<feature type="compositionally biased region" description="Polar residues" evidence="2">
    <location>
        <begin position="38"/>
        <end position="50"/>
    </location>
</feature>
<feature type="compositionally biased region" description="Low complexity" evidence="2">
    <location>
        <begin position="265"/>
        <end position="285"/>
    </location>
</feature>
<dbReference type="EMBL" id="BMGH01000001">
    <property type="protein sequence ID" value="GGC95553.1"/>
    <property type="molecule type" value="Genomic_DNA"/>
</dbReference>
<evidence type="ECO:0000256" key="3">
    <source>
        <dbReference type="SAM" id="SignalP"/>
    </source>
</evidence>
<dbReference type="AlphaFoldDB" id="A0A8J2V6R1"/>
<reference evidence="5" key="2">
    <citation type="submission" date="2020-09" db="EMBL/GenBank/DDBJ databases">
        <authorList>
            <person name="Sun Q."/>
            <person name="Zhou Y."/>
        </authorList>
    </citation>
    <scope>NUCLEOTIDE SEQUENCE</scope>
    <source>
        <strain evidence="5">CGMCC 1.12921</strain>
    </source>
</reference>
<reference evidence="5" key="1">
    <citation type="journal article" date="2014" name="Int. J. Syst. Evol. Microbiol.">
        <title>Complete genome sequence of Corynebacterium casei LMG S-19264T (=DSM 44701T), isolated from a smear-ripened cheese.</title>
        <authorList>
            <consortium name="US DOE Joint Genome Institute (JGI-PGF)"/>
            <person name="Walter F."/>
            <person name="Albersmeier A."/>
            <person name="Kalinowski J."/>
            <person name="Ruckert C."/>
        </authorList>
    </citation>
    <scope>NUCLEOTIDE SEQUENCE</scope>
    <source>
        <strain evidence="5">CGMCC 1.12921</strain>
    </source>
</reference>
<comment type="caution">
    <text evidence="5">The sequence shown here is derived from an EMBL/GenBank/DDBJ whole genome shotgun (WGS) entry which is preliminary data.</text>
</comment>
<dbReference type="InterPro" id="IPR036249">
    <property type="entry name" value="Thioredoxin-like_sf"/>
</dbReference>
<dbReference type="PANTHER" id="PTHR13887:SF56">
    <property type="entry name" value="THIOREDOXIN-LIKE REDUCTASE RV2466C"/>
    <property type="match status" value="1"/>
</dbReference>
<feature type="region of interest" description="Disordered" evidence="2">
    <location>
        <begin position="250"/>
        <end position="291"/>
    </location>
</feature>
<evidence type="ECO:0000256" key="1">
    <source>
        <dbReference type="ARBA" id="ARBA00005791"/>
    </source>
</evidence>
<name>A0A8J2V6R1_9PROT</name>
<sequence length="291" mass="30345">MSAHITSGPVSRPLALITALGACLALVACGNDDAGDSATDSGTTNTGTQVSTDNTDNTDTASAAGNPNSPGTQAMILGDPDAPVLLIEYASTTCPACAAFHLNAYPELRENYIDTGKVRLEFREFPTAPAQLSYLGSALARCAADSKGSQAYFAMLGTLFNNQQKWVNQTNFQSEILSYAAQAGLSEEAFRACVGRDEIIGAINDNVRIGRDEFGIDSTPTFLVDGEELSGYRTYADFFDMLDAKLVEAGVEPPADEPADEAAVEQDAVAPTEGAAPAEAPAEAPADGEAE</sequence>
<dbReference type="RefSeq" id="WP_188159300.1">
    <property type="nucleotide sequence ID" value="NZ_BMGH01000001.1"/>
</dbReference>
<comment type="similarity">
    <text evidence="1">Belongs to the thioredoxin family. DsbA subfamily.</text>
</comment>
<feature type="compositionally biased region" description="Low complexity" evidence="2">
    <location>
        <begin position="51"/>
        <end position="64"/>
    </location>
</feature>
<feature type="region of interest" description="Disordered" evidence="2">
    <location>
        <begin position="35"/>
        <end position="74"/>
    </location>
</feature>
<keyword evidence="3" id="KW-0732">Signal</keyword>
<gene>
    <name evidence="5" type="ORF">GCM10011342_00440</name>
</gene>
<evidence type="ECO:0000313" key="6">
    <source>
        <dbReference type="Proteomes" id="UP000613582"/>
    </source>
</evidence>
<dbReference type="Gene3D" id="3.40.30.10">
    <property type="entry name" value="Glutaredoxin"/>
    <property type="match status" value="1"/>
</dbReference>